<name>A0A8E2EI82_9PEZI</name>
<dbReference type="OrthoDB" id="4424523at2759"/>
<dbReference type="AlphaFoldDB" id="A0A8E2EI82"/>
<evidence type="ECO:0000313" key="2">
    <source>
        <dbReference type="Proteomes" id="UP000250266"/>
    </source>
</evidence>
<reference evidence="1 2" key="1">
    <citation type="journal article" date="2016" name="Nat. Commun.">
        <title>Ectomycorrhizal ecology is imprinted in the genome of the dominant symbiotic fungus Cenococcum geophilum.</title>
        <authorList>
            <consortium name="DOE Joint Genome Institute"/>
            <person name="Peter M."/>
            <person name="Kohler A."/>
            <person name="Ohm R.A."/>
            <person name="Kuo A."/>
            <person name="Krutzmann J."/>
            <person name="Morin E."/>
            <person name="Arend M."/>
            <person name="Barry K.W."/>
            <person name="Binder M."/>
            <person name="Choi C."/>
            <person name="Clum A."/>
            <person name="Copeland A."/>
            <person name="Grisel N."/>
            <person name="Haridas S."/>
            <person name="Kipfer T."/>
            <person name="LaButti K."/>
            <person name="Lindquist E."/>
            <person name="Lipzen A."/>
            <person name="Maire R."/>
            <person name="Meier B."/>
            <person name="Mihaltcheva S."/>
            <person name="Molinier V."/>
            <person name="Murat C."/>
            <person name="Poggeler S."/>
            <person name="Quandt C.A."/>
            <person name="Sperisen C."/>
            <person name="Tritt A."/>
            <person name="Tisserant E."/>
            <person name="Crous P.W."/>
            <person name="Henrissat B."/>
            <person name="Nehls U."/>
            <person name="Egli S."/>
            <person name="Spatafora J.W."/>
            <person name="Grigoriev I.V."/>
            <person name="Martin F.M."/>
        </authorList>
    </citation>
    <scope>NUCLEOTIDE SEQUENCE [LARGE SCALE GENOMIC DNA]</scope>
    <source>
        <strain evidence="1 2">CBS 459.81</strain>
    </source>
</reference>
<proteinExistence type="predicted"/>
<dbReference type="Proteomes" id="UP000250266">
    <property type="component" value="Unassembled WGS sequence"/>
</dbReference>
<keyword evidence="2" id="KW-1185">Reference proteome</keyword>
<accession>A0A8E2EI82</accession>
<evidence type="ECO:0000313" key="1">
    <source>
        <dbReference type="EMBL" id="OCK84426.1"/>
    </source>
</evidence>
<dbReference type="EMBL" id="KV744837">
    <property type="protein sequence ID" value="OCK84426.1"/>
    <property type="molecule type" value="Genomic_DNA"/>
</dbReference>
<organism evidence="1 2">
    <name type="scientific">Lepidopterella palustris CBS 459.81</name>
    <dbReference type="NCBI Taxonomy" id="1314670"/>
    <lineage>
        <taxon>Eukaryota</taxon>
        <taxon>Fungi</taxon>
        <taxon>Dikarya</taxon>
        <taxon>Ascomycota</taxon>
        <taxon>Pezizomycotina</taxon>
        <taxon>Dothideomycetes</taxon>
        <taxon>Pleosporomycetidae</taxon>
        <taxon>Mytilinidiales</taxon>
        <taxon>Argynnaceae</taxon>
        <taxon>Lepidopterella</taxon>
    </lineage>
</organism>
<gene>
    <name evidence="1" type="ORF">K432DRAFT_401124</name>
</gene>
<protein>
    <submittedName>
        <fullName evidence="1">Uncharacterized protein</fullName>
    </submittedName>
</protein>
<sequence length="102" mass="11270">MERLRYRILQSLESYDGLDMMDSLSITVIEDGSILDDASTCIVRESMHGPRAFQAMGRHCTIAGATHSASLFPALPVLRVGERRSVGVYHLPRTGTSRTGYL</sequence>